<dbReference type="GO" id="GO:0005975">
    <property type="term" value="P:carbohydrate metabolic process"/>
    <property type="evidence" value="ECO:0007669"/>
    <property type="project" value="InterPro"/>
</dbReference>
<evidence type="ECO:0000256" key="4">
    <source>
        <dbReference type="PIRSR" id="PIRSR606710-1"/>
    </source>
</evidence>
<accession>F3QSX9</accession>
<dbReference type="HOGENOM" id="CLU_016508_1_0_10"/>
<dbReference type="GO" id="GO:0004553">
    <property type="term" value="F:hydrolase activity, hydrolyzing O-glycosyl compounds"/>
    <property type="evidence" value="ECO:0007669"/>
    <property type="project" value="InterPro"/>
</dbReference>
<dbReference type="AlphaFoldDB" id="F3QSX9"/>
<dbReference type="InterPro" id="IPR023296">
    <property type="entry name" value="Glyco_hydro_beta-prop_sf"/>
</dbReference>
<keyword evidence="2 6" id="KW-0378">Hydrolase</keyword>
<dbReference type="STRING" id="762982.HMPREF9442_01294"/>
<dbReference type="InterPro" id="IPR041542">
    <property type="entry name" value="GH43_C2"/>
</dbReference>
<dbReference type="Pfam" id="PF17851">
    <property type="entry name" value="GH43_C2"/>
    <property type="match status" value="1"/>
</dbReference>
<gene>
    <name evidence="9" type="ORF">HMPREF9442_01294</name>
</gene>
<feature type="domain" description="Beta-xylosidase C-terminal Concanavalin A-like" evidence="8">
    <location>
        <begin position="338"/>
        <end position="542"/>
    </location>
</feature>
<dbReference type="Gene3D" id="2.60.120.200">
    <property type="match status" value="1"/>
</dbReference>
<evidence type="ECO:0000259" key="8">
    <source>
        <dbReference type="Pfam" id="PF17851"/>
    </source>
</evidence>
<feature type="active site" description="Proton donor" evidence="4">
    <location>
        <position position="216"/>
    </location>
</feature>
<comment type="caution">
    <text evidence="9">The sequence shown here is derived from an EMBL/GenBank/DDBJ whole genome shotgun (WGS) entry which is preliminary data.</text>
</comment>
<keyword evidence="7" id="KW-0732">Signal</keyword>
<dbReference type="SUPFAM" id="SSF49899">
    <property type="entry name" value="Concanavalin A-like lectins/glucanases"/>
    <property type="match status" value="1"/>
</dbReference>
<dbReference type="Pfam" id="PF04616">
    <property type="entry name" value="Glyco_hydro_43"/>
    <property type="match status" value="1"/>
</dbReference>
<evidence type="ECO:0000256" key="1">
    <source>
        <dbReference type="ARBA" id="ARBA00009865"/>
    </source>
</evidence>
<evidence type="ECO:0000313" key="9">
    <source>
        <dbReference type="EMBL" id="EGG54988.1"/>
    </source>
</evidence>
<dbReference type="eggNOG" id="COG3507">
    <property type="taxonomic scope" value="Bacteria"/>
</dbReference>
<organism evidence="9 10">
    <name type="scientific">Paraprevotella xylaniphila YIT 11841</name>
    <dbReference type="NCBI Taxonomy" id="762982"/>
    <lineage>
        <taxon>Bacteria</taxon>
        <taxon>Pseudomonadati</taxon>
        <taxon>Bacteroidota</taxon>
        <taxon>Bacteroidia</taxon>
        <taxon>Bacteroidales</taxon>
        <taxon>Prevotellaceae</taxon>
        <taxon>Paraprevotella</taxon>
    </lineage>
</organism>
<dbReference type="InterPro" id="IPR006710">
    <property type="entry name" value="Glyco_hydro_43"/>
</dbReference>
<dbReference type="PANTHER" id="PTHR42812:SF15">
    <property type="entry name" value="HYDROLASE, PUTATIVE (AFU_ORTHOLOGUE AFUA_2G00930)-RELATED"/>
    <property type="match status" value="1"/>
</dbReference>
<evidence type="ECO:0000256" key="5">
    <source>
        <dbReference type="PIRSR" id="PIRSR606710-2"/>
    </source>
</evidence>
<feature type="site" description="Important for catalytic activity, responsible for pKa modulation of the active site Glu and correct orientation of both the proton donor and substrate" evidence="5">
    <location>
        <position position="165"/>
    </location>
</feature>
<keyword evidence="10" id="KW-1185">Reference proteome</keyword>
<feature type="signal peptide" evidence="7">
    <location>
        <begin position="1"/>
        <end position="29"/>
    </location>
</feature>
<feature type="active site" description="Proton acceptor" evidence="4">
    <location>
        <position position="55"/>
    </location>
</feature>
<evidence type="ECO:0000313" key="10">
    <source>
        <dbReference type="Proteomes" id="UP000005546"/>
    </source>
</evidence>
<dbReference type="CDD" id="cd09001">
    <property type="entry name" value="GH43_FsAxh1-like"/>
    <property type="match status" value="1"/>
</dbReference>
<dbReference type="InterPro" id="IPR013320">
    <property type="entry name" value="ConA-like_dom_sf"/>
</dbReference>
<evidence type="ECO:0000256" key="2">
    <source>
        <dbReference type="ARBA" id="ARBA00022801"/>
    </source>
</evidence>
<dbReference type="SUPFAM" id="SSF75005">
    <property type="entry name" value="Arabinanase/levansucrase/invertase"/>
    <property type="match status" value="1"/>
</dbReference>
<proteinExistence type="inferred from homology"/>
<dbReference type="Gene3D" id="2.115.10.20">
    <property type="entry name" value="Glycosyl hydrolase domain, family 43"/>
    <property type="match status" value="1"/>
</dbReference>
<protein>
    <submittedName>
        <fullName evidence="9">Glycosyl hydrolase, family 43</fullName>
    </submittedName>
</protein>
<dbReference type="InterPro" id="IPR051795">
    <property type="entry name" value="Glycosyl_Hydrlase_43"/>
</dbReference>
<dbReference type="Proteomes" id="UP000005546">
    <property type="component" value="Unassembled WGS sequence"/>
</dbReference>
<comment type="similarity">
    <text evidence="1 6">Belongs to the glycosyl hydrolase 43 family.</text>
</comment>
<dbReference type="PANTHER" id="PTHR42812">
    <property type="entry name" value="BETA-XYLOSIDASE"/>
    <property type="match status" value="1"/>
</dbReference>
<dbReference type="EMBL" id="AFBR01000034">
    <property type="protein sequence ID" value="EGG54988.1"/>
    <property type="molecule type" value="Genomic_DNA"/>
</dbReference>
<evidence type="ECO:0000256" key="3">
    <source>
        <dbReference type="ARBA" id="ARBA00023295"/>
    </source>
</evidence>
<keyword evidence="3 6" id="KW-0326">Glycosidase</keyword>
<reference evidence="9 10" key="1">
    <citation type="submission" date="2011-02" db="EMBL/GenBank/DDBJ databases">
        <authorList>
            <person name="Weinstock G."/>
            <person name="Sodergren E."/>
            <person name="Clifton S."/>
            <person name="Fulton L."/>
            <person name="Fulton B."/>
            <person name="Courtney L."/>
            <person name="Fronick C."/>
            <person name="Harrison M."/>
            <person name="Strong C."/>
            <person name="Farmer C."/>
            <person name="Delahaunty K."/>
            <person name="Markovic C."/>
            <person name="Hall O."/>
            <person name="Minx P."/>
            <person name="Tomlinson C."/>
            <person name="Mitreva M."/>
            <person name="Hou S."/>
            <person name="Chen J."/>
            <person name="Wollam A."/>
            <person name="Pepin K.H."/>
            <person name="Johnson M."/>
            <person name="Bhonagiri V."/>
            <person name="Zhang X."/>
            <person name="Suruliraj S."/>
            <person name="Warren W."/>
            <person name="Chinwalla A."/>
            <person name="Mardis E.R."/>
            <person name="Wilson R.K."/>
        </authorList>
    </citation>
    <scope>NUCLEOTIDE SEQUENCE [LARGE SCALE GENOMIC DNA]</scope>
    <source>
        <strain evidence="9 10">YIT 11841</strain>
    </source>
</reference>
<evidence type="ECO:0000256" key="6">
    <source>
        <dbReference type="RuleBase" id="RU361187"/>
    </source>
</evidence>
<evidence type="ECO:0000256" key="7">
    <source>
        <dbReference type="SAM" id="SignalP"/>
    </source>
</evidence>
<name>F3QSX9_9BACT</name>
<sequence length="546" mass="62567">MRRIMKKNSFWGWSFACAVALSWHAPVFAASPEMRLTEVQPATFKNPVVWADVPDPDVIRVGDYFYMVSTTMHLMPGAPVMRSKDLVNWETVSYLFDKLHETPKYDMEEGTVYGRGQWATSIRYHDGKFYALFSPNDVPYRSFIYTTDDPAKGWTLHSRMKHFHDCSLFFDDDGRAYAFYGTGQVTELEPDLSGVKEGGLNITLPVRDEEEKGLLEGSRMLKHDGKYYLLMISWPNGGKRRQLCYRADKIDGPYEKKVILCDNFAGFPYVGQGTIVDDAEGNWYGVIFQDRGGVGRVLTLSPCRWIDGWPMLGDENGRVPEVMEVPVKGGPVIPLVVSDEFDGDKLKMEWQWNHNPVDEAWTLKEHKGFLRLKTNKIVQNLYEARNTLTQRMEGPECSGRIGLDVKGMKDGDRAGFAAFNGHSGILTVEKDGKDLFLVMTEEVVSLTDKEKKVTGVERKECARVKLPRTKNVYLRIDADFRLKRDIAVFYYSLDGEEWTKIGSDFKMRFDFRKLFMGTKFGIFNYATKTGGGYVDVDYFRYEKVEK</sequence>
<feature type="chain" id="PRO_5003306236" evidence="7">
    <location>
        <begin position="30"/>
        <end position="546"/>
    </location>
</feature>